<dbReference type="Proteomes" id="UP000311382">
    <property type="component" value="Unassembled WGS sequence"/>
</dbReference>
<evidence type="ECO:0000313" key="1">
    <source>
        <dbReference type="EMBL" id="TNY19086.1"/>
    </source>
</evidence>
<proteinExistence type="predicted"/>
<evidence type="ECO:0000313" key="2">
    <source>
        <dbReference type="Proteomes" id="UP000311382"/>
    </source>
</evidence>
<sequence length="719" mass="78815">MQGTSTTEQGQPAPQPRDLLSALPAEVLSDIFDHLAPNPPFALSRRLLPYSRAALLSSVRIHSFNQLKRFVETLKASPGLGLYVRAFGFGPRELTPALLALETAFTDTLAEALSLIPAVKTLAAPTWMVSSFLLSDNGVAAAGPNVETLRLALFHSQINSLDFVTYRLALLSKYPRLRNVQVYVTAIDESSVDASAFDLFPASDLSPPPLDMIPVSHVERLAIHGALCDQRVVNLVRAFRNVRGVTLVDTFASRHIAPALAALDATHLERLTLTRETAAPPFVDLPAQETDWTRFTSLRELWLGMPVPSPDALAAAVPSFERLEAVSFAAGSDPSAALVQQVIVQGPPRLRRVEVSSLTGQVGAPISPETLPSVALWVDAVRSAAAAASDPSFSSPADPPAPVVAPVFPLLDWRLPEWTASFSPSDAEALFPLARARGVALEGSLLSACLTTYVLERQMDLWSHIHLFFIPDNDDEEELNLHTARARLVKHLEEEGDFVRQSRDGHPIMRHGAKQYRVVLEALPAWFRQNKHNLSRTDYLHPTAELSSPTLLLLLLLDVVKLQHGPDRERLNCAISLLYVLSVLGGRAHWVMDKNKQVQFDWTHETWAQRFSPAETEPLRALLRGPGLGQGVIEDWAAWLVRQPGYDRVDDPFALRADEAKLTSAMKKFLDEVAGIVFGRGHGTSEHSLGKAGALPVGMAVFHPDSARRREHRGAWGGF</sequence>
<gene>
    <name evidence="1" type="ORF">DMC30DRAFT_418241</name>
</gene>
<dbReference type="EMBL" id="SOZI01000109">
    <property type="protein sequence ID" value="TNY19086.1"/>
    <property type="molecule type" value="Genomic_DNA"/>
</dbReference>
<organism evidence="1 2">
    <name type="scientific">Rhodotorula diobovata</name>
    <dbReference type="NCBI Taxonomy" id="5288"/>
    <lineage>
        <taxon>Eukaryota</taxon>
        <taxon>Fungi</taxon>
        <taxon>Dikarya</taxon>
        <taxon>Basidiomycota</taxon>
        <taxon>Pucciniomycotina</taxon>
        <taxon>Microbotryomycetes</taxon>
        <taxon>Sporidiobolales</taxon>
        <taxon>Sporidiobolaceae</taxon>
        <taxon>Rhodotorula</taxon>
    </lineage>
</organism>
<protein>
    <submittedName>
        <fullName evidence="1">Uncharacterized protein</fullName>
    </submittedName>
</protein>
<keyword evidence="2" id="KW-1185">Reference proteome</keyword>
<comment type="caution">
    <text evidence="1">The sequence shown here is derived from an EMBL/GenBank/DDBJ whole genome shotgun (WGS) entry which is preliminary data.</text>
</comment>
<name>A0A5C5FS67_9BASI</name>
<dbReference type="OrthoDB" id="2523646at2759"/>
<accession>A0A5C5FS67</accession>
<reference evidence="1 2" key="1">
    <citation type="submission" date="2019-03" db="EMBL/GenBank/DDBJ databases">
        <title>Rhodosporidium diobovatum UCD-FST 08-225 genome sequencing, assembly, and annotation.</title>
        <authorList>
            <person name="Fakankun I.U."/>
            <person name="Fristensky B."/>
            <person name="Levin D.B."/>
        </authorList>
    </citation>
    <scope>NUCLEOTIDE SEQUENCE [LARGE SCALE GENOMIC DNA]</scope>
    <source>
        <strain evidence="1 2">UCD-FST 08-225</strain>
    </source>
</reference>
<dbReference type="AlphaFoldDB" id="A0A5C5FS67"/>